<dbReference type="EMBL" id="CAJMWT010000852">
    <property type="protein sequence ID" value="CAE6357918.1"/>
    <property type="molecule type" value="Genomic_DNA"/>
</dbReference>
<feature type="region of interest" description="Disordered" evidence="1">
    <location>
        <begin position="1"/>
        <end position="90"/>
    </location>
</feature>
<comment type="caution">
    <text evidence="2">The sequence shown here is derived from an EMBL/GenBank/DDBJ whole genome shotgun (WGS) entry which is preliminary data.</text>
</comment>
<feature type="compositionally biased region" description="Low complexity" evidence="1">
    <location>
        <begin position="33"/>
        <end position="45"/>
    </location>
</feature>
<feature type="region of interest" description="Disordered" evidence="1">
    <location>
        <begin position="259"/>
        <end position="329"/>
    </location>
</feature>
<evidence type="ECO:0000313" key="2">
    <source>
        <dbReference type="EMBL" id="CAE6357918.1"/>
    </source>
</evidence>
<name>A0A8H2WAA3_9AGAM</name>
<dbReference type="AlphaFoldDB" id="A0A8H2WAA3"/>
<evidence type="ECO:0000256" key="1">
    <source>
        <dbReference type="SAM" id="MobiDB-lite"/>
    </source>
</evidence>
<feature type="compositionally biased region" description="Basic residues" evidence="1">
    <location>
        <begin position="77"/>
        <end position="90"/>
    </location>
</feature>
<feature type="compositionally biased region" description="Basic residues" evidence="1">
    <location>
        <begin position="271"/>
        <end position="286"/>
    </location>
</feature>
<accession>A0A8H2WAA3</accession>
<evidence type="ECO:0000313" key="3">
    <source>
        <dbReference type="Proteomes" id="UP000663843"/>
    </source>
</evidence>
<dbReference type="Proteomes" id="UP000663843">
    <property type="component" value="Unassembled WGS sequence"/>
</dbReference>
<organism evidence="2 3">
    <name type="scientific">Rhizoctonia solani</name>
    <dbReference type="NCBI Taxonomy" id="456999"/>
    <lineage>
        <taxon>Eukaryota</taxon>
        <taxon>Fungi</taxon>
        <taxon>Dikarya</taxon>
        <taxon>Basidiomycota</taxon>
        <taxon>Agaricomycotina</taxon>
        <taxon>Agaricomycetes</taxon>
        <taxon>Cantharellales</taxon>
        <taxon>Ceratobasidiaceae</taxon>
        <taxon>Rhizoctonia</taxon>
    </lineage>
</organism>
<feature type="compositionally biased region" description="Pro residues" evidence="1">
    <location>
        <begin position="123"/>
        <end position="133"/>
    </location>
</feature>
<reference evidence="2" key="1">
    <citation type="submission" date="2021-01" db="EMBL/GenBank/DDBJ databases">
        <authorList>
            <person name="Kaushik A."/>
        </authorList>
    </citation>
    <scope>NUCLEOTIDE SEQUENCE</scope>
    <source>
        <strain evidence="2">AG2-2IIIB</strain>
    </source>
</reference>
<gene>
    <name evidence="2" type="ORF">RDB_LOCUS10206</name>
</gene>
<sequence>MALVDHSFNMSMDVTAPPTPDQERSFSQVLKRSASTASLLSPPASVRKPSAKRLRTQLSTDTDADPMPGDYLAKQKQAAKRPKSKGTKRKVVPLRAAATLPTTQKEFQFVMPLVGAKAESELPPRPVTPPPRLSTPVLPVCPQTPPRTKPQRSSRVSRDAPLRDSPNNPFLVESLESPPMLRPRPKRSGLDFMEGPTVGYVFRGVPTVFANPYANQHPPSPTKDKDHPSFLPLEHPDFSPCELARPQLLFPEAHGYTREGSPCPCVPSTPKRGRSRVPRTPVRKSQRQISSVDFPKPVMMEPEQACGPKTPEPKTPPMRTRMRNGTAASTAAVVAEVRVMRTRSKTAALANVA</sequence>
<proteinExistence type="predicted"/>
<protein>
    <submittedName>
        <fullName evidence="2">Uncharacterized protein</fullName>
    </submittedName>
</protein>
<feature type="region of interest" description="Disordered" evidence="1">
    <location>
        <begin position="119"/>
        <end position="188"/>
    </location>
</feature>